<dbReference type="Gene3D" id="3.20.20.140">
    <property type="entry name" value="Metal-dependent hydrolases"/>
    <property type="match status" value="1"/>
</dbReference>
<accession>A0ABR6KIT1</accession>
<evidence type="ECO:0000256" key="2">
    <source>
        <dbReference type="ARBA" id="ARBA00009152"/>
    </source>
</evidence>
<dbReference type="CDD" id="cd12110">
    <property type="entry name" value="PHP_HisPPase_Hisj_like"/>
    <property type="match status" value="1"/>
</dbReference>
<dbReference type="GO" id="GO:0004401">
    <property type="term" value="F:histidinol-phosphatase activity"/>
    <property type="evidence" value="ECO:0007669"/>
    <property type="project" value="UniProtKB-EC"/>
</dbReference>
<dbReference type="RefSeq" id="WP_183669682.1">
    <property type="nucleotide sequence ID" value="NZ_BMPB01000002.1"/>
</dbReference>
<dbReference type="NCBIfam" id="TIGR01856">
    <property type="entry name" value="hisJ_fam"/>
    <property type="match status" value="1"/>
</dbReference>
<dbReference type="SUPFAM" id="SSF89550">
    <property type="entry name" value="PHP domain-like"/>
    <property type="match status" value="1"/>
</dbReference>
<evidence type="ECO:0000256" key="4">
    <source>
        <dbReference type="ARBA" id="ARBA00022605"/>
    </source>
</evidence>
<comment type="pathway">
    <text evidence="1 8">Amino-acid biosynthesis; L-histidine biosynthesis; L-histidine from 5-phospho-alpha-D-ribose 1-diphosphate: step 8/9.</text>
</comment>
<dbReference type="Proteomes" id="UP000533637">
    <property type="component" value="Unassembled WGS sequence"/>
</dbReference>
<dbReference type="InterPro" id="IPR004013">
    <property type="entry name" value="PHP_dom"/>
</dbReference>
<evidence type="ECO:0000256" key="7">
    <source>
        <dbReference type="ARBA" id="ARBA00049158"/>
    </source>
</evidence>
<evidence type="ECO:0000313" key="11">
    <source>
        <dbReference type="Proteomes" id="UP000533637"/>
    </source>
</evidence>
<dbReference type="EMBL" id="JACHOC010000002">
    <property type="protein sequence ID" value="MBB4621411.1"/>
    <property type="molecule type" value="Genomic_DNA"/>
</dbReference>
<proteinExistence type="inferred from homology"/>
<reference evidence="10 11" key="1">
    <citation type="submission" date="2020-08" db="EMBL/GenBank/DDBJ databases">
        <title>Genomic Encyclopedia of Type Strains, Phase IV (KMG-IV): sequencing the most valuable type-strain genomes for metagenomic binning, comparative biology and taxonomic classification.</title>
        <authorList>
            <person name="Goeker M."/>
        </authorList>
    </citation>
    <scope>NUCLEOTIDE SEQUENCE [LARGE SCALE GENOMIC DNA]</scope>
    <source>
        <strain evidence="10 11">DSM 102983</strain>
    </source>
</reference>
<name>A0ABR6KIT1_9BACT</name>
<evidence type="ECO:0000256" key="6">
    <source>
        <dbReference type="ARBA" id="ARBA00023102"/>
    </source>
</evidence>
<evidence type="ECO:0000256" key="8">
    <source>
        <dbReference type="RuleBase" id="RU366003"/>
    </source>
</evidence>
<evidence type="ECO:0000256" key="1">
    <source>
        <dbReference type="ARBA" id="ARBA00004970"/>
    </source>
</evidence>
<sequence>MQLSNYHSHCTFCDGRSTPEDFVKFAISHGFRAYGFSSHSPLPFETFWNMSKDDMPEYLAEINRLKTKYSNRLEIYTALEIDYLDETYNPSIAYFRKLPLDYRIGSIHFLPISEHLCEENMVCIDGSFTDYKASLDHYFEGDIRKLVARYFDSTMKMIQAGGIDIVGHMDKIYMNGHKCEGFSFDADWYQEPFRATLDLIAEKGLMVEVNTKNLVKKQQLFPRKEYLGLLKEMNIPVMVNSDCHYPDLVNDGREEAFKLLKEIGFTTTRELVKGTWQDIPTGE</sequence>
<dbReference type="InterPro" id="IPR010140">
    <property type="entry name" value="Histidinol_P_phosphatase_HisJ"/>
</dbReference>
<evidence type="ECO:0000313" key="10">
    <source>
        <dbReference type="EMBL" id="MBB4621411.1"/>
    </source>
</evidence>
<evidence type="ECO:0000256" key="3">
    <source>
        <dbReference type="ARBA" id="ARBA00013085"/>
    </source>
</evidence>
<comment type="similarity">
    <text evidence="2 8">Belongs to the PHP hydrolase family. HisK subfamily.</text>
</comment>
<dbReference type="PANTHER" id="PTHR21039">
    <property type="entry name" value="HISTIDINOL PHOSPHATASE-RELATED"/>
    <property type="match status" value="1"/>
</dbReference>
<dbReference type="EC" id="3.1.3.15" evidence="3 8"/>
<keyword evidence="6 8" id="KW-0368">Histidine biosynthesis</keyword>
<dbReference type="PANTHER" id="PTHR21039:SF0">
    <property type="entry name" value="HISTIDINOL-PHOSPHATASE"/>
    <property type="match status" value="1"/>
</dbReference>
<protein>
    <recommendedName>
        <fullName evidence="3 8">Histidinol-phosphatase</fullName>
        <shortName evidence="8">HolPase</shortName>
        <ecNumber evidence="3 8">3.1.3.15</ecNumber>
    </recommendedName>
</protein>
<evidence type="ECO:0000259" key="9">
    <source>
        <dbReference type="Pfam" id="PF02811"/>
    </source>
</evidence>
<dbReference type="Pfam" id="PF02811">
    <property type="entry name" value="PHP"/>
    <property type="match status" value="1"/>
</dbReference>
<comment type="caution">
    <text evidence="10">The sequence shown here is derived from an EMBL/GenBank/DDBJ whole genome shotgun (WGS) entry which is preliminary data.</text>
</comment>
<keyword evidence="4 8" id="KW-0028">Amino-acid biosynthesis</keyword>
<dbReference type="InterPro" id="IPR016195">
    <property type="entry name" value="Pol/histidinol_Pase-like"/>
</dbReference>
<organism evidence="10 11">
    <name type="scientific">Parabacteroides faecis</name>
    <dbReference type="NCBI Taxonomy" id="1217282"/>
    <lineage>
        <taxon>Bacteria</taxon>
        <taxon>Pseudomonadati</taxon>
        <taxon>Bacteroidota</taxon>
        <taxon>Bacteroidia</taxon>
        <taxon>Bacteroidales</taxon>
        <taxon>Tannerellaceae</taxon>
        <taxon>Parabacteroides</taxon>
    </lineage>
</organism>
<evidence type="ECO:0000256" key="5">
    <source>
        <dbReference type="ARBA" id="ARBA00022801"/>
    </source>
</evidence>
<keyword evidence="5 8" id="KW-0378">Hydrolase</keyword>
<keyword evidence="11" id="KW-1185">Reference proteome</keyword>
<feature type="domain" description="PHP" evidence="9">
    <location>
        <begin position="6"/>
        <end position="211"/>
    </location>
</feature>
<gene>
    <name evidence="10" type="ORF">GGQ57_001305</name>
</gene>
<comment type="catalytic activity">
    <reaction evidence="7 8">
        <text>L-histidinol phosphate + H2O = L-histidinol + phosphate</text>
        <dbReference type="Rhea" id="RHEA:14465"/>
        <dbReference type="ChEBI" id="CHEBI:15377"/>
        <dbReference type="ChEBI" id="CHEBI:43474"/>
        <dbReference type="ChEBI" id="CHEBI:57699"/>
        <dbReference type="ChEBI" id="CHEBI:57980"/>
        <dbReference type="EC" id="3.1.3.15"/>
    </reaction>
</comment>